<name>A0A147DRF8_9MICO</name>
<gene>
    <name evidence="2" type="ORF">NS359_06775</name>
</gene>
<feature type="transmembrane region" description="Helical" evidence="1">
    <location>
        <begin position="69"/>
        <end position="87"/>
    </location>
</feature>
<dbReference type="PATRIC" id="fig|465820.4.peg.1431"/>
<keyword evidence="1" id="KW-0472">Membrane</keyword>
<organism evidence="2 3">
    <name type="scientific">Curtobacterium oceanosedimentum</name>
    <dbReference type="NCBI Taxonomy" id="465820"/>
    <lineage>
        <taxon>Bacteria</taxon>
        <taxon>Bacillati</taxon>
        <taxon>Actinomycetota</taxon>
        <taxon>Actinomycetes</taxon>
        <taxon>Micrococcales</taxon>
        <taxon>Microbacteriaceae</taxon>
        <taxon>Curtobacterium</taxon>
    </lineage>
</organism>
<feature type="transmembrane region" description="Helical" evidence="1">
    <location>
        <begin position="93"/>
        <end position="111"/>
    </location>
</feature>
<comment type="caution">
    <text evidence="2">The sequence shown here is derived from an EMBL/GenBank/DDBJ whole genome shotgun (WGS) entry which is preliminary data.</text>
</comment>
<evidence type="ECO:0000256" key="1">
    <source>
        <dbReference type="SAM" id="Phobius"/>
    </source>
</evidence>
<evidence type="ECO:0008006" key="4">
    <source>
        <dbReference type="Google" id="ProtNLM"/>
    </source>
</evidence>
<reference evidence="2 3" key="1">
    <citation type="journal article" date="2016" name="Front. Microbiol.">
        <title>Genomic Resource of Rice Seed Associated Bacteria.</title>
        <authorList>
            <person name="Midha S."/>
            <person name="Bansal K."/>
            <person name="Sharma S."/>
            <person name="Kumar N."/>
            <person name="Patil P.P."/>
            <person name="Chaudhry V."/>
            <person name="Patil P.B."/>
        </authorList>
    </citation>
    <scope>NUCLEOTIDE SEQUENCE [LARGE SCALE GENOMIC DNA]</scope>
    <source>
        <strain evidence="2 3">NS359</strain>
    </source>
</reference>
<dbReference type="Proteomes" id="UP000072763">
    <property type="component" value="Unassembled WGS sequence"/>
</dbReference>
<dbReference type="RefSeq" id="WP_058749510.1">
    <property type="nucleotide sequence ID" value="NZ_LDRC01000033.1"/>
</dbReference>
<evidence type="ECO:0000313" key="2">
    <source>
        <dbReference type="EMBL" id="KTR52247.1"/>
    </source>
</evidence>
<keyword evidence="1" id="KW-0812">Transmembrane</keyword>
<sequence length="250" mass="27003">MTTLSTRERDRRGGRIVLAVIALIAAAVSVWLHFHTGAIRPSVFWVPTLLGLAYGAAVWPVGMRRGSGWWSNLVWVGFLGVFFVLIATKTFSAPAWFLAVIVGTLLTEAVFPAKRAPTSSVAKLPLDQVRPWSGSGVTAAVTERPFGRPNAKPAVLVTTQDGRTVFLVMDLAAFFDGEKGIAESTNGEQLTFLSRKGIASRSSVLDDATPGLKDGTLFLLTGQRDARPSAVFSDEDAIAFEQWVRTIPED</sequence>
<evidence type="ECO:0000313" key="3">
    <source>
        <dbReference type="Proteomes" id="UP000072763"/>
    </source>
</evidence>
<protein>
    <recommendedName>
        <fullName evidence="4">Transmembrane protein</fullName>
    </recommendedName>
</protein>
<accession>A0A147DRF8</accession>
<feature type="transmembrane region" description="Helical" evidence="1">
    <location>
        <begin position="44"/>
        <end position="62"/>
    </location>
</feature>
<dbReference type="AlphaFoldDB" id="A0A147DRF8"/>
<dbReference type="EMBL" id="LDRC01000033">
    <property type="protein sequence ID" value="KTR52247.1"/>
    <property type="molecule type" value="Genomic_DNA"/>
</dbReference>
<dbReference type="OrthoDB" id="5023058at2"/>
<keyword evidence="1" id="KW-1133">Transmembrane helix</keyword>
<proteinExistence type="predicted"/>
<feature type="transmembrane region" description="Helical" evidence="1">
    <location>
        <begin position="12"/>
        <end position="32"/>
    </location>
</feature>